<gene>
    <name evidence="2" type="ORF">CIK62_14370</name>
</gene>
<accession>A0A2A3ZCP5</accession>
<dbReference type="RefSeq" id="WP_096160932.1">
    <property type="nucleotide sequence ID" value="NZ_NRGO01000016.1"/>
</dbReference>
<dbReference type="AlphaFoldDB" id="A0A2A3ZCP5"/>
<proteinExistence type="predicted"/>
<name>A0A2A3ZCP5_BREAU</name>
<dbReference type="Proteomes" id="UP000217720">
    <property type="component" value="Unassembled WGS sequence"/>
</dbReference>
<evidence type="ECO:0000313" key="3">
    <source>
        <dbReference type="Proteomes" id="UP000217720"/>
    </source>
</evidence>
<reference evidence="2 3" key="1">
    <citation type="journal article" date="2017" name="Elife">
        <title>Extensive horizontal gene transfer in cheese-associated bacteria.</title>
        <authorList>
            <person name="Bonham K.S."/>
            <person name="Wolfe B.E."/>
            <person name="Dutton R.J."/>
        </authorList>
    </citation>
    <scope>NUCLEOTIDE SEQUENCE [LARGE SCALE GENOMIC DNA]</scope>
    <source>
        <strain evidence="2 3">900_6</strain>
    </source>
</reference>
<sequence length="306" mass="32362">MTLLDDVVGQASEGEAVVVLRKLMIVAHRLQAVPLLAWVKNELNGYSSGDDLPTYRGPIHANVEAVITGPMGNRGTNTLSSHGVPSEFEGLFEVAFREPLASLEALAQSSDSAGIPWDPAMVGLYNQWIEEGKVPFLQYWGVYSARRMISQSTLQGVVDIVRTKALEMTLDPQAEFPDAGEVGGPTIEEPAVEATVTHITNNIYGNVNAMAQGQDVRQKVTVKTGDLVGALTAAKAFLADDAIAELSQVLTAAGDAAEKRGRLMRFVGAVKSGTVTLAGGVASNFAADGILEVGNQFFGWAMGSVS</sequence>
<evidence type="ECO:0000313" key="2">
    <source>
        <dbReference type="EMBL" id="PCC49283.1"/>
    </source>
</evidence>
<protein>
    <recommendedName>
        <fullName evidence="1">AbiTii domain-containing protein</fullName>
    </recommendedName>
</protein>
<evidence type="ECO:0000259" key="1">
    <source>
        <dbReference type="Pfam" id="PF18864"/>
    </source>
</evidence>
<dbReference type="Pfam" id="PF18864">
    <property type="entry name" value="AbiTii"/>
    <property type="match status" value="1"/>
</dbReference>
<comment type="caution">
    <text evidence="2">The sequence shown here is derived from an EMBL/GenBank/DDBJ whole genome shotgun (WGS) entry which is preliminary data.</text>
</comment>
<dbReference type="InterPro" id="IPR041304">
    <property type="entry name" value="AbiTii"/>
</dbReference>
<dbReference type="EMBL" id="NRGO01000016">
    <property type="protein sequence ID" value="PCC49283.1"/>
    <property type="molecule type" value="Genomic_DNA"/>
</dbReference>
<feature type="domain" description="AbiTii" evidence="1">
    <location>
        <begin position="18"/>
        <end position="197"/>
    </location>
</feature>
<organism evidence="2 3">
    <name type="scientific">Brevibacterium aurantiacum</name>
    <dbReference type="NCBI Taxonomy" id="273384"/>
    <lineage>
        <taxon>Bacteria</taxon>
        <taxon>Bacillati</taxon>
        <taxon>Actinomycetota</taxon>
        <taxon>Actinomycetes</taxon>
        <taxon>Micrococcales</taxon>
        <taxon>Brevibacteriaceae</taxon>
        <taxon>Brevibacterium</taxon>
    </lineage>
</organism>